<dbReference type="Pfam" id="PF07690">
    <property type="entry name" value="MFS_1"/>
    <property type="match status" value="1"/>
</dbReference>
<dbReference type="KEGG" id="sshi:J5U23_02377"/>
<keyword evidence="1" id="KW-1133">Transmembrane helix</keyword>
<dbReference type="InterPro" id="IPR011701">
    <property type="entry name" value="MFS"/>
</dbReference>
<sequence length="378" mass="42020">MKGKAVIFISASSFFLSYFSRVTWSIVAPLSTLKTTTTEDSIIFALFFLGYILVQIPSGMLADRISANHLLFLSLLGVAITSFISATFPLIMVEYLASFLMGFSAGWIYPITVKLLSISFDGKDLPIAMSIYSIAWPLSIVASGIIIPFLALTFSWESSFYFVGSLSTILGISALLYLPSLKLTKSVIKFKDVIRDKNSIYISVGGFLFYLTYWVLVLYLYKYLLGVVRNEYVAGIIYSLTALTGIFSTILAGYIIKSLGVKRTFLLFISLYSFSLLIFSFTKNVIVIGIDALALGFFRFVITPTSSTAVAVIGGKERSGSVTGFANFFWQSSGIVGSIIAPLLINLFTYTYLWTFVSVLSFLSLIFYYKLKFMRDYL</sequence>
<reference evidence="3" key="1">
    <citation type="journal article" date="2021" name="Environ. Microbiol.">
        <title>New insights into the diversity and evolution of the archaeal mobilome from three complete genomes of Saccharolobus shibatae.</title>
        <authorList>
            <person name="Medvedeva S."/>
            <person name="Brandt D."/>
            <person name="Cvirkaite-Krupovic V."/>
            <person name="Liu Y."/>
            <person name="Severinov K."/>
            <person name="Ishino S."/>
            <person name="Ishino Y."/>
            <person name="Prangishvili D."/>
            <person name="Kalinowski J."/>
            <person name="Krupovic M."/>
        </authorList>
    </citation>
    <scope>NUCLEOTIDE SEQUENCE</scope>
    <source>
        <strain evidence="3">B12</strain>
    </source>
</reference>
<gene>
    <name evidence="3" type="ORF">J5U23_02377</name>
</gene>
<evidence type="ECO:0000313" key="4">
    <source>
        <dbReference type="Proteomes" id="UP000694018"/>
    </source>
</evidence>
<evidence type="ECO:0000259" key="2">
    <source>
        <dbReference type="PROSITE" id="PS50850"/>
    </source>
</evidence>
<evidence type="ECO:0000256" key="1">
    <source>
        <dbReference type="SAM" id="Phobius"/>
    </source>
</evidence>
<feature type="transmembrane region" description="Helical" evidence="1">
    <location>
        <begin position="265"/>
        <end position="286"/>
    </location>
</feature>
<dbReference type="PANTHER" id="PTHR23527">
    <property type="entry name" value="BLL3282 PROTEIN"/>
    <property type="match status" value="1"/>
</dbReference>
<dbReference type="GO" id="GO:0022857">
    <property type="term" value="F:transmembrane transporter activity"/>
    <property type="evidence" value="ECO:0007669"/>
    <property type="project" value="InterPro"/>
</dbReference>
<dbReference type="PROSITE" id="PS50850">
    <property type="entry name" value="MFS"/>
    <property type="match status" value="1"/>
</dbReference>
<feature type="transmembrane region" description="Helical" evidence="1">
    <location>
        <begin position="351"/>
        <end position="369"/>
    </location>
</feature>
<feature type="transmembrane region" description="Helical" evidence="1">
    <location>
        <begin position="199"/>
        <end position="221"/>
    </location>
</feature>
<dbReference type="Proteomes" id="UP000694018">
    <property type="component" value="Chromosome"/>
</dbReference>
<proteinExistence type="predicted"/>
<feature type="transmembrane region" description="Helical" evidence="1">
    <location>
        <begin position="325"/>
        <end position="345"/>
    </location>
</feature>
<name>A0A8F5BQB2_SACSH</name>
<feature type="transmembrane region" description="Helical" evidence="1">
    <location>
        <begin position="129"/>
        <end position="154"/>
    </location>
</feature>
<dbReference type="AlphaFoldDB" id="A0A8F5BQB2"/>
<protein>
    <submittedName>
        <fullName evidence="3">MFS-type transporter</fullName>
    </submittedName>
</protein>
<dbReference type="EMBL" id="CP077717">
    <property type="protein sequence ID" value="QXJ29508.1"/>
    <property type="molecule type" value="Genomic_DNA"/>
</dbReference>
<accession>A0A8F5BQB2</accession>
<keyword evidence="1" id="KW-0812">Transmembrane</keyword>
<evidence type="ECO:0000313" key="3">
    <source>
        <dbReference type="EMBL" id="QXJ29508.1"/>
    </source>
</evidence>
<feature type="transmembrane region" description="Helical" evidence="1">
    <location>
        <begin position="292"/>
        <end position="313"/>
    </location>
</feature>
<feature type="domain" description="Major facilitator superfamily (MFS) profile" evidence="2">
    <location>
        <begin position="5"/>
        <end position="376"/>
    </location>
</feature>
<dbReference type="RefSeq" id="WP_218266234.1">
    <property type="nucleotide sequence ID" value="NZ_CP077717.1"/>
</dbReference>
<dbReference type="InterPro" id="IPR052952">
    <property type="entry name" value="MFS-Transporter"/>
</dbReference>
<feature type="transmembrane region" description="Helical" evidence="1">
    <location>
        <begin position="160"/>
        <end position="178"/>
    </location>
</feature>
<dbReference type="PANTHER" id="PTHR23527:SF1">
    <property type="entry name" value="BLL3282 PROTEIN"/>
    <property type="match status" value="1"/>
</dbReference>
<feature type="transmembrane region" description="Helical" evidence="1">
    <location>
        <begin position="41"/>
        <end position="58"/>
    </location>
</feature>
<keyword evidence="1" id="KW-0472">Membrane</keyword>
<dbReference type="InterPro" id="IPR020846">
    <property type="entry name" value="MFS_dom"/>
</dbReference>
<dbReference type="GeneID" id="65563854"/>
<organism evidence="3 4">
    <name type="scientific">Saccharolobus shibatae (strain ATCC 51178 / DSM 5389 / JCM 8931 / NBRC 15437 / B12)</name>
    <name type="common">Sulfolobus shibatae</name>
    <dbReference type="NCBI Taxonomy" id="523848"/>
    <lineage>
        <taxon>Archaea</taxon>
        <taxon>Thermoproteota</taxon>
        <taxon>Thermoprotei</taxon>
        <taxon>Sulfolobales</taxon>
        <taxon>Sulfolobaceae</taxon>
        <taxon>Saccharolobus</taxon>
    </lineage>
</organism>
<dbReference type="OrthoDB" id="29061at2157"/>
<feature type="transmembrane region" description="Helical" evidence="1">
    <location>
        <begin position="97"/>
        <end position="117"/>
    </location>
</feature>
<feature type="transmembrane region" description="Helical" evidence="1">
    <location>
        <begin position="70"/>
        <end position="91"/>
    </location>
</feature>
<feature type="transmembrane region" description="Helical" evidence="1">
    <location>
        <begin position="233"/>
        <end position="256"/>
    </location>
</feature>